<dbReference type="NCBIfam" id="TIGR01883">
    <property type="entry name" value="PepT-like"/>
    <property type="match status" value="1"/>
</dbReference>
<evidence type="ECO:0000313" key="10">
    <source>
        <dbReference type="Proteomes" id="UP001596143"/>
    </source>
</evidence>
<name>A0ABW0U8V9_9BACI</name>
<dbReference type="InterPro" id="IPR011650">
    <property type="entry name" value="Peptidase_M20_dimer"/>
</dbReference>
<evidence type="ECO:0000259" key="8">
    <source>
        <dbReference type="Pfam" id="PF07687"/>
    </source>
</evidence>
<dbReference type="Proteomes" id="UP001596143">
    <property type="component" value="Unassembled WGS sequence"/>
</dbReference>
<dbReference type="InterPro" id="IPR001261">
    <property type="entry name" value="ArgE/DapE_CS"/>
</dbReference>
<protein>
    <submittedName>
        <fullName evidence="9">M20/M25/M40 family metallo-hydrolase</fullName>
    </submittedName>
</protein>
<dbReference type="Gene3D" id="3.40.630.10">
    <property type="entry name" value="Zn peptidases"/>
    <property type="match status" value="1"/>
</dbReference>
<keyword evidence="5" id="KW-0862">Zinc</keyword>
<dbReference type="Pfam" id="PF01546">
    <property type="entry name" value="Peptidase_M20"/>
    <property type="match status" value="1"/>
</dbReference>
<keyword evidence="3" id="KW-0479">Metal-binding</keyword>
<dbReference type="InterPro" id="IPR010162">
    <property type="entry name" value="PepT-like"/>
</dbReference>
<organism evidence="9 10">
    <name type="scientific">Aliibacillus thermotolerans</name>
    <dbReference type="NCBI Taxonomy" id="1834418"/>
    <lineage>
        <taxon>Bacteria</taxon>
        <taxon>Bacillati</taxon>
        <taxon>Bacillota</taxon>
        <taxon>Bacilli</taxon>
        <taxon>Bacillales</taxon>
        <taxon>Bacillaceae</taxon>
        <taxon>Aliibacillus</taxon>
    </lineage>
</organism>
<evidence type="ECO:0000256" key="7">
    <source>
        <dbReference type="PIRNR" id="PIRNR001123"/>
    </source>
</evidence>
<keyword evidence="2" id="KW-0645">Protease</keyword>
<dbReference type="InterPro" id="IPR008007">
    <property type="entry name" value="Peptidase_M42"/>
</dbReference>
<evidence type="ECO:0000256" key="6">
    <source>
        <dbReference type="ARBA" id="ARBA00023049"/>
    </source>
</evidence>
<comment type="similarity">
    <text evidence="7">Belongs to the peptidase M42 family.</text>
</comment>
<dbReference type="InterPro" id="IPR036264">
    <property type="entry name" value="Bact_exopeptidase_dim_dom"/>
</dbReference>
<evidence type="ECO:0000256" key="5">
    <source>
        <dbReference type="ARBA" id="ARBA00022833"/>
    </source>
</evidence>
<proteinExistence type="inferred from homology"/>
<sequence>MINKQRLVDEFIELVQIDSETTKEEKIGAVLKEKFTSLGLEVVEDDAKEKTGHGAGNLICTWHGNVPSADPIYFTSHMDTVVPGEGIQPKIEDGIIRSDGTTILGADDKAGIAAMLESIRTIQENNLPHGTIQFVITVGEEAGLVGAKALNASLLQAKYGFALDSDGEVGNIIVAAPYQAQFNIQVNGKTAHAGVAPEKGISAITVAAKAIAKMPLGRIDEETTANIGRFEGGTQTNIVCDKVHITAEARSLSEEKLHTQVNKMTTAFEETAKEMGATAEVNSEIVYTGFKYTKEDTVVQIAMKASERIGRKPKLLRSGGGSDANIIAGYGVPTVNLSVGYKDIHTTNEHIAIGDLVKLTEMVNAVVQEVVANT</sequence>
<dbReference type="PROSITE" id="PS00758">
    <property type="entry name" value="ARGE_DAPE_CPG2_1"/>
    <property type="match status" value="1"/>
</dbReference>
<dbReference type="SUPFAM" id="SSF53187">
    <property type="entry name" value="Zn-dependent exopeptidases"/>
    <property type="match status" value="1"/>
</dbReference>
<keyword evidence="6" id="KW-0482">Metalloprotease</keyword>
<evidence type="ECO:0000313" key="9">
    <source>
        <dbReference type="EMBL" id="MFC5629255.1"/>
    </source>
</evidence>
<feature type="domain" description="Peptidase M20 dimerisation" evidence="8">
    <location>
        <begin position="180"/>
        <end position="274"/>
    </location>
</feature>
<dbReference type="SUPFAM" id="SSF55031">
    <property type="entry name" value="Bacterial exopeptidase dimerisation domain"/>
    <property type="match status" value="1"/>
</dbReference>
<reference evidence="10" key="1">
    <citation type="journal article" date="2019" name="Int. J. Syst. Evol. Microbiol.">
        <title>The Global Catalogue of Microorganisms (GCM) 10K type strain sequencing project: providing services to taxonomists for standard genome sequencing and annotation.</title>
        <authorList>
            <consortium name="The Broad Institute Genomics Platform"/>
            <consortium name="The Broad Institute Genome Sequencing Center for Infectious Disease"/>
            <person name="Wu L."/>
            <person name="Ma J."/>
        </authorList>
    </citation>
    <scope>NUCLEOTIDE SEQUENCE [LARGE SCALE GENOMIC DNA]</scope>
    <source>
        <strain evidence="10">CGMCC 1.15790</strain>
    </source>
</reference>
<keyword evidence="4" id="KW-0378">Hydrolase</keyword>
<dbReference type="Pfam" id="PF07687">
    <property type="entry name" value="M20_dimer"/>
    <property type="match status" value="1"/>
</dbReference>
<comment type="cofactor">
    <cofactor evidence="1">
        <name>Zn(2+)</name>
        <dbReference type="ChEBI" id="CHEBI:29105"/>
    </cofactor>
</comment>
<dbReference type="PROSITE" id="PS00759">
    <property type="entry name" value="ARGE_DAPE_CPG2_2"/>
    <property type="match status" value="1"/>
</dbReference>
<dbReference type="PIRSF" id="PIRSF001123">
    <property type="entry name" value="PepA_GA"/>
    <property type="match status" value="1"/>
</dbReference>
<evidence type="ECO:0000256" key="2">
    <source>
        <dbReference type="ARBA" id="ARBA00022670"/>
    </source>
</evidence>
<accession>A0ABW0U8V9</accession>
<gene>
    <name evidence="9" type="ORF">ACFPTR_10310</name>
</gene>
<evidence type="ECO:0000256" key="1">
    <source>
        <dbReference type="ARBA" id="ARBA00001947"/>
    </source>
</evidence>
<evidence type="ECO:0000256" key="3">
    <source>
        <dbReference type="ARBA" id="ARBA00022723"/>
    </source>
</evidence>
<dbReference type="PANTHER" id="PTHR42994">
    <property type="entry name" value="PEPTIDASE T"/>
    <property type="match status" value="1"/>
</dbReference>
<dbReference type="RefSeq" id="WP_270898549.1">
    <property type="nucleotide sequence ID" value="NZ_JBHSPF010000055.1"/>
</dbReference>
<dbReference type="PANTHER" id="PTHR42994:SF2">
    <property type="entry name" value="PEPTIDASE"/>
    <property type="match status" value="1"/>
</dbReference>
<keyword evidence="10" id="KW-1185">Reference proteome</keyword>
<dbReference type="Gene3D" id="3.30.70.360">
    <property type="match status" value="1"/>
</dbReference>
<comment type="caution">
    <text evidence="9">The sequence shown here is derived from an EMBL/GenBank/DDBJ whole genome shotgun (WGS) entry which is preliminary data.</text>
</comment>
<dbReference type="EMBL" id="JBHSPF010000055">
    <property type="protein sequence ID" value="MFC5629255.1"/>
    <property type="molecule type" value="Genomic_DNA"/>
</dbReference>
<dbReference type="InterPro" id="IPR002933">
    <property type="entry name" value="Peptidase_M20"/>
</dbReference>
<evidence type="ECO:0000256" key="4">
    <source>
        <dbReference type="ARBA" id="ARBA00022801"/>
    </source>
</evidence>